<evidence type="ECO:0000256" key="3">
    <source>
        <dbReference type="ARBA" id="ARBA00022723"/>
    </source>
</evidence>
<dbReference type="InterPro" id="IPR050294">
    <property type="entry name" value="RnfB_subfamily"/>
</dbReference>
<dbReference type="PANTHER" id="PTHR42859:SF10">
    <property type="entry name" value="DIMETHYLSULFOXIDE REDUCTASE CHAIN B"/>
    <property type="match status" value="1"/>
</dbReference>
<keyword evidence="1" id="KW-0813">Transport</keyword>
<dbReference type="PANTHER" id="PTHR42859">
    <property type="entry name" value="OXIDOREDUCTASE"/>
    <property type="match status" value="1"/>
</dbReference>
<protein>
    <submittedName>
        <fullName evidence="8">Fe-S-cluster-containing hydrogenase component 2</fullName>
    </submittedName>
</protein>
<keyword evidence="6" id="KW-0411">Iron-sulfur</keyword>
<dbReference type="EMBL" id="LT838272">
    <property type="protein sequence ID" value="SMB99342.1"/>
    <property type="molecule type" value="Genomic_DNA"/>
</dbReference>
<evidence type="ECO:0000256" key="4">
    <source>
        <dbReference type="ARBA" id="ARBA00022982"/>
    </source>
</evidence>
<gene>
    <name evidence="8" type="ORF">SAMN00808754_2861</name>
</gene>
<dbReference type="Proteomes" id="UP000192569">
    <property type="component" value="Chromosome I"/>
</dbReference>
<keyword evidence="4" id="KW-0249">Electron transport</keyword>
<organism evidence="8 9">
    <name type="scientific">Thermanaeromonas toyohensis ToBE</name>
    <dbReference type="NCBI Taxonomy" id="698762"/>
    <lineage>
        <taxon>Bacteria</taxon>
        <taxon>Bacillati</taxon>
        <taxon>Bacillota</taxon>
        <taxon>Clostridia</taxon>
        <taxon>Neomoorellales</taxon>
        <taxon>Neomoorellaceae</taxon>
        <taxon>Thermanaeromonas</taxon>
    </lineage>
</organism>
<dbReference type="Pfam" id="PF12800">
    <property type="entry name" value="Fer4_4"/>
    <property type="match status" value="1"/>
</dbReference>
<evidence type="ECO:0000259" key="7">
    <source>
        <dbReference type="PROSITE" id="PS51379"/>
    </source>
</evidence>
<evidence type="ECO:0000256" key="5">
    <source>
        <dbReference type="ARBA" id="ARBA00023004"/>
    </source>
</evidence>
<feature type="domain" description="4Fe-4S ferredoxin-type" evidence="7">
    <location>
        <begin position="73"/>
        <end position="102"/>
    </location>
</feature>
<evidence type="ECO:0000256" key="1">
    <source>
        <dbReference type="ARBA" id="ARBA00022448"/>
    </source>
</evidence>
<dbReference type="GO" id="GO:0046872">
    <property type="term" value="F:metal ion binding"/>
    <property type="evidence" value="ECO:0007669"/>
    <property type="project" value="UniProtKB-KW"/>
</dbReference>
<dbReference type="CDD" id="cd10550">
    <property type="entry name" value="DMSOR_beta_like"/>
    <property type="match status" value="1"/>
</dbReference>
<sequence length="130" mass="14404">MGRLRAKPDKCTGCNLCLLACSFNFTGEFTPHLALMRVERRRDGLFFQPVTCGQCENAFCLRVCPSKAVNREEIVKIDTNNCTGCGLCAEYCPWKVIVLREGTAYKCELCQGQPECVKVCPTGALELEAV</sequence>
<keyword evidence="2" id="KW-0004">4Fe-4S</keyword>
<dbReference type="SUPFAM" id="SSF54862">
    <property type="entry name" value="4Fe-4S ferredoxins"/>
    <property type="match status" value="1"/>
</dbReference>
<evidence type="ECO:0000313" key="8">
    <source>
        <dbReference type="EMBL" id="SMB99342.1"/>
    </source>
</evidence>
<keyword evidence="3" id="KW-0479">Metal-binding</keyword>
<evidence type="ECO:0000256" key="2">
    <source>
        <dbReference type="ARBA" id="ARBA00022485"/>
    </source>
</evidence>
<dbReference type="InterPro" id="IPR017900">
    <property type="entry name" value="4Fe4S_Fe_S_CS"/>
</dbReference>
<feature type="domain" description="4Fe-4S ferredoxin-type" evidence="7">
    <location>
        <begin position="2"/>
        <end position="32"/>
    </location>
</feature>
<dbReference type="GO" id="GO:0051539">
    <property type="term" value="F:4 iron, 4 sulfur cluster binding"/>
    <property type="evidence" value="ECO:0007669"/>
    <property type="project" value="UniProtKB-KW"/>
</dbReference>
<name>A0A1W1W132_9FIRM</name>
<keyword evidence="9" id="KW-1185">Reference proteome</keyword>
<keyword evidence="5" id="KW-0408">Iron</keyword>
<accession>A0A1W1W132</accession>
<dbReference type="RefSeq" id="WP_084666547.1">
    <property type="nucleotide sequence ID" value="NZ_LT838272.1"/>
</dbReference>
<dbReference type="Gene3D" id="3.30.70.20">
    <property type="match status" value="2"/>
</dbReference>
<dbReference type="AlphaFoldDB" id="A0A1W1W132"/>
<proteinExistence type="predicted"/>
<dbReference type="PROSITE" id="PS00198">
    <property type="entry name" value="4FE4S_FER_1"/>
    <property type="match status" value="1"/>
</dbReference>
<evidence type="ECO:0000256" key="6">
    <source>
        <dbReference type="ARBA" id="ARBA00023014"/>
    </source>
</evidence>
<dbReference type="PROSITE" id="PS51379">
    <property type="entry name" value="4FE4S_FER_2"/>
    <property type="match status" value="3"/>
</dbReference>
<dbReference type="OrthoDB" id="9810688at2"/>
<reference evidence="8 9" key="1">
    <citation type="submission" date="2017-04" db="EMBL/GenBank/DDBJ databases">
        <authorList>
            <person name="Afonso C.L."/>
            <person name="Miller P.J."/>
            <person name="Scott M.A."/>
            <person name="Spackman E."/>
            <person name="Goraichik I."/>
            <person name="Dimitrov K.M."/>
            <person name="Suarez D.L."/>
            <person name="Swayne D.E."/>
        </authorList>
    </citation>
    <scope>NUCLEOTIDE SEQUENCE [LARGE SCALE GENOMIC DNA]</scope>
    <source>
        <strain evidence="8 9">ToBE</strain>
    </source>
</reference>
<feature type="domain" description="4Fe-4S ferredoxin-type" evidence="7">
    <location>
        <begin position="106"/>
        <end position="130"/>
    </location>
</feature>
<dbReference type="STRING" id="698762.SAMN00808754_2861"/>
<evidence type="ECO:0000313" key="9">
    <source>
        <dbReference type="Proteomes" id="UP000192569"/>
    </source>
</evidence>
<dbReference type="InterPro" id="IPR017896">
    <property type="entry name" value="4Fe4S_Fe-S-bd"/>
</dbReference>
<dbReference type="Pfam" id="PF13247">
    <property type="entry name" value="Fer4_11"/>
    <property type="match status" value="1"/>
</dbReference>